<dbReference type="RefSeq" id="WP_024322427.1">
    <property type="nucleotide sequence ID" value="NZ_JAJAEH010000004.1"/>
</dbReference>
<dbReference type="AlphaFoldDB" id="A0AAE4YR47"/>
<gene>
    <name evidence="2" type="ORF">GR217_13500</name>
</gene>
<sequence>MLYKGTMFAIALLTAYSPDVAAVREIPALEPPADAGAPWAIEWSTPDLKDQMTPQTLVLCSDRVDYQIERYRSLTEKLGVLKGHTVLDGSKLGAHKPVAGSVGYIVSAHRGNEEQALSHCVASPELRAIVADFIDKEISAQRDTLQDLIRVGILPKGTRPSQCYTRYYYPTEDYYPTRSSKQWFAVVEVDDSADNRCSDDFLPGIFGISLGSCRSAGICR</sequence>
<name>A0AAE4YR47_9HYPH</name>
<keyword evidence="1" id="KW-0732">Signal</keyword>
<reference evidence="2 3" key="1">
    <citation type="submission" date="2019-12" db="EMBL/GenBank/DDBJ databases">
        <title>Rhizobium genotypes associated with high levels of biological nitrogen fixation by grain legumes in a temperate-maritime cropping system.</title>
        <authorList>
            <person name="Maluk M."/>
            <person name="Francesc Ferrando Molina F."/>
            <person name="Lopez Del Egido L."/>
            <person name="Lafos M."/>
            <person name="Langarica-Fuentes A."/>
            <person name="Gebre Yohannes G."/>
            <person name="Young M.W."/>
            <person name="Martin P."/>
            <person name="Gantlett R."/>
            <person name="Kenicer G."/>
            <person name="Hawes C."/>
            <person name="Begg G.S."/>
            <person name="Quilliam R.S."/>
            <person name="Squire G.R."/>
            <person name="Poole P.S."/>
            <person name="Young P.W."/>
            <person name="Iannetta P.M."/>
            <person name="James E.K."/>
        </authorList>
    </citation>
    <scope>NUCLEOTIDE SEQUENCE [LARGE SCALE GENOMIC DNA]</scope>
    <source>
        <strain evidence="2 3">JHI985</strain>
    </source>
</reference>
<evidence type="ECO:0000313" key="2">
    <source>
        <dbReference type="EMBL" id="NEI48713.1"/>
    </source>
</evidence>
<organism evidence="2 3">
    <name type="scientific">Rhizobium ruizarguesonis</name>
    <dbReference type="NCBI Taxonomy" id="2081791"/>
    <lineage>
        <taxon>Bacteria</taxon>
        <taxon>Pseudomonadati</taxon>
        <taxon>Pseudomonadota</taxon>
        <taxon>Alphaproteobacteria</taxon>
        <taxon>Hyphomicrobiales</taxon>
        <taxon>Rhizobiaceae</taxon>
        <taxon>Rhizobium/Agrobacterium group</taxon>
        <taxon>Rhizobium</taxon>
    </lineage>
</organism>
<accession>A0AAE4YR47</accession>
<evidence type="ECO:0000256" key="1">
    <source>
        <dbReference type="SAM" id="SignalP"/>
    </source>
</evidence>
<proteinExistence type="predicted"/>
<comment type="caution">
    <text evidence="2">The sequence shown here is derived from an EMBL/GenBank/DDBJ whole genome shotgun (WGS) entry which is preliminary data.</text>
</comment>
<protein>
    <submittedName>
        <fullName evidence="2">Uncharacterized protein</fullName>
    </submittedName>
</protein>
<dbReference type="Proteomes" id="UP000661163">
    <property type="component" value="Unassembled WGS sequence"/>
</dbReference>
<evidence type="ECO:0000313" key="3">
    <source>
        <dbReference type="Proteomes" id="UP000661163"/>
    </source>
</evidence>
<dbReference type="EMBL" id="WUFC01000009">
    <property type="protein sequence ID" value="NEI48713.1"/>
    <property type="molecule type" value="Genomic_DNA"/>
</dbReference>
<feature type="chain" id="PRO_5042247035" evidence="1">
    <location>
        <begin position="22"/>
        <end position="220"/>
    </location>
</feature>
<feature type="signal peptide" evidence="1">
    <location>
        <begin position="1"/>
        <end position="21"/>
    </location>
</feature>